<dbReference type="GO" id="GO:0005829">
    <property type="term" value="C:cytosol"/>
    <property type="evidence" value="ECO:0007669"/>
    <property type="project" value="TreeGrafter"/>
</dbReference>
<reference evidence="5 6" key="1">
    <citation type="submission" date="2019-06" db="EMBL/GenBank/DDBJ databases">
        <title>YIM 131921 draft genome.</title>
        <authorList>
            <person name="Jiang L."/>
        </authorList>
    </citation>
    <scope>NUCLEOTIDE SEQUENCE [LARGE SCALE GENOMIC DNA]</scope>
    <source>
        <strain evidence="5 6">YIM 131921</strain>
    </source>
</reference>
<dbReference type="GO" id="GO:0003677">
    <property type="term" value="F:DNA binding"/>
    <property type="evidence" value="ECO:0007669"/>
    <property type="project" value="UniProtKB-KW"/>
</dbReference>
<dbReference type="Proteomes" id="UP000305887">
    <property type="component" value="Unassembled WGS sequence"/>
</dbReference>
<accession>A0A5C4N3M2</accession>
<dbReference type="RefSeq" id="WP_139074741.1">
    <property type="nucleotide sequence ID" value="NZ_VDFU01000001.1"/>
</dbReference>
<keyword evidence="2" id="KW-0238">DNA-binding</keyword>
<feature type="domain" description="HTH cro/C1-type" evidence="4">
    <location>
        <begin position="11"/>
        <end position="65"/>
    </location>
</feature>
<name>A0A5C4N3M2_9RHOB</name>
<sequence>MPDHASIGSRIRDRRQVCGLRQAELAAGVGISPSYLNLIEHGRRRIAGKLLADIARALDLDPTALGEASDGNRLRSLRAAVAAVPDLARPHPEVERVQEFADRFPGWAALVAAQAARVEVLEGRVTELSGRLSYDPDLAQALHQVISGVTAIRATSGILAENPDLDRDWQNRFLGNIRADSEALAQASRALVRFLEAPATTLPPSVSAVEEAERWLNARDHHIPEVESGGLPVDLPDGAAGDLVRAWVRRYAEDARALPLDAFSSAAQQAAHDPAPLARRFGVSLPQVLRRLAALPAGMGHPPMGLAICDASGTITHLKPLEGVTLPRAAGCPLWPLFEALARPGQGVRAHAVLPGQNAPRFLCHAVASPREVPDWDSPGLIEGTMLLTPAAPEVQPTERHVGPTCRICPRRSCPARREPSILRGEL</sequence>
<dbReference type="SUPFAM" id="SSF47413">
    <property type="entry name" value="lambda repressor-like DNA-binding domains"/>
    <property type="match status" value="1"/>
</dbReference>
<organism evidence="5 6">
    <name type="scientific">Rubellimicrobium rubrum</name>
    <dbReference type="NCBI Taxonomy" id="2585369"/>
    <lineage>
        <taxon>Bacteria</taxon>
        <taxon>Pseudomonadati</taxon>
        <taxon>Pseudomonadota</taxon>
        <taxon>Alphaproteobacteria</taxon>
        <taxon>Rhodobacterales</taxon>
        <taxon>Roseobacteraceae</taxon>
        <taxon>Rubellimicrobium</taxon>
    </lineage>
</organism>
<proteinExistence type="predicted"/>
<dbReference type="Gene3D" id="1.10.260.40">
    <property type="entry name" value="lambda repressor-like DNA-binding domains"/>
    <property type="match status" value="1"/>
</dbReference>
<evidence type="ECO:0000313" key="5">
    <source>
        <dbReference type="EMBL" id="TNC52896.1"/>
    </source>
</evidence>
<keyword evidence="1" id="KW-0805">Transcription regulation</keyword>
<evidence type="ECO:0000256" key="1">
    <source>
        <dbReference type="ARBA" id="ARBA00023015"/>
    </source>
</evidence>
<dbReference type="InterPro" id="IPR050807">
    <property type="entry name" value="TransReg_Diox_bact_type"/>
</dbReference>
<dbReference type="PANTHER" id="PTHR46797">
    <property type="entry name" value="HTH-TYPE TRANSCRIPTIONAL REGULATOR"/>
    <property type="match status" value="1"/>
</dbReference>
<dbReference type="InterPro" id="IPR001387">
    <property type="entry name" value="Cro/C1-type_HTH"/>
</dbReference>
<dbReference type="PROSITE" id="PS50943">
    <property type="entry name" value="HTH_CROC1"/>
    <property type="match status" value="1"/>
</dbReference>
<dbReference type="GO" id="GO:0003700">
    <property type="term" value="F:DNA-binding transcription factor activity"/>
    <property type="evidence" value="ECO:0007669"/>
    <property type="project" value="TreeGrafter"/>
</dbReference>
<dbReference type="Pfam" id="PF09856">
    <property type="entry name" value="ScfRs"/>
    <property type="match status" value="1"/>
</dbReference>
<evidence type="ECO:0000256" key="3">
    <source>
        <dbReference type="ARBA" id="ARBA00023163"/>
    </source>
</evidence>
<protein>
    <submittedName>
        <fullName evidence="5">Helix-turn-helix domain-containing protein</fullName>
    </submittedName>
</protein>
<gene>
    <name evidence="5" type="ORF">FHG66_00965</name>
</gene>
<evidence type="ECO:0000259" key="4">
    <source>
        <dbReference type="PROSITE" id="PS50943"/>
    </source>
</evidence>
<dbReference type="CDD" id="cd00093">
    <property type="entry name" value="HTH_XRE"/>
    <property type="match status" value="1"/>
</dbReference>
<dbReference type="InterPro" id="IPR010982">
    <property type="entry name" value="Lambda_DNA-bd_dom_sf"/>
</dbReference>
<dbReference type="Pfam" id="PF01381">
    <property type="entry name" value="HTH_3"/>
    <property type="match status" value="1"/>
</dbReference>
<comment type="caution">
    <text evidence="5">The sequence shown here is derived from an EMBL/GenBank/DDBJ whole genome shotgun (WGS) entry which is preliminary data.</text>
</comment>
<dbReference type="OrthoDB" id="7790108at2"/>
<evidence type="ECO:0000256" key="2">
    <source>
        <dbReference type="ARBA" id="ARBA00023125"/>
    </source>
</evidence>
<dbReference type="PANTHER" id="PTHR46797:SF23">
    <property type="entry name" value="HTH-TYPE TRANSCRIPTIONAL REGULATOR SUTR"/>
    <property type="match status" value="1"/>
</dbReference>
<dbReference type="AlphaFoldDB" id="A0A5C4N3M2"/>
<dbReference type="InterPro" id="IPR018653">
    <property type="entry name" value="ScfR_C"/>
</dbReference>
<evidence type="ECO:0000313" key="6">
    <source>
        <dbReference type="Proteomes" id="UP000305887"/>
    </source>
</evidence>
<keyword evidence="6" id="KW-1185">Reference proteome</keyword>
<dbReference type="EMBL" id="VDFU01000001">
    <property type="protein sequence ID" value="TNC52896.1"/>
    <property type="molecule type" value="Genomic_DNA"/>
</dbReference>
<keyword evidence="3" id="KW-0804">Transcription</keyword>
<dbReference type="SMART" id="SM00530">
    <property type="entry name" value="HTH_XRE"/>
    <property type="match status" value="1"/>
</dbReference>